<dbReference type="Proteomes" id="UP000308181">
    <property type="component" value="Unassembled WGS sequence"/>
</dbReference>
<dbReference type="Pfam" id="PF17996">
    <property type="entry name" value="CE2_N"/>
    <property type="match status" value="1"/>
</dbReference>
<dbReference type="SUPFAM" id="SSF52266">
    <property type="entry name" value="SGNH hydrolase"/>
    <property type="match status" value="1"/>
</dbReference>
<dbReference type="InterPro" id="IPR040794">
    <property type="entry name" value="CE2_N"/>
</dbReference>
<comment type="caution">
    <text evidence="4">The sequence shown here is derived from an EMBL/GenBank/DDBJ whole genome shotgun (WGS) entry which is preliminary data.</text>
</comment>
<gene>
    <name evidence="4" type="ORF">FA046_15580</name>
</gene>
<dbReference type="InterPro" id="IPR036514">
    <property type="entry name" value="SGNH_hydro_sf"/>
</dbReference>
<evidence type="ECO:0000259" key="3">
    <source>
        <dbReference type="Pfam" id="PF17996"/>
    </source>
</evidence>
<dbReference type="RefSeq" id="WP_136827469.1">
    <property type="nucleotide sequence ID" value="NZ_SWBP01000007.1"/>
</dbReference>
<dbReference type="GO" id="GO:0052689">
    <property type="term" value="F:carboxylic ester hydrolase activity"/>
    <property type="evidence" value="ECO:0007669"/>
    <property type="project" value="InterPro"/>
</dbReference>
<dbReference type="Gene3D" id="2.60.120.260">
    <property type="entry name" value="Galactose-binding domain-like"/>
    <property type="match status" value="1"/>
</dbReference>
<dbReference type="InterPro" id="IPR037461">
    <property type="entry name" value="CtCE2-like_dom"/>
</dbReference>
<proteinExistence type="predicted"/>
<dbReference type="EMBL" id="SWBP01000007">
    <property type="protein sequence ID" value="TKB95712.1"/>
    <property type="molecule type" value="Genomic_DNA"/>
</dbReference>
<dbReference type="InterPro" id="IPR013830">
    <property type="entry name" value="SGNH_hydro"/>
</dbReference>
<protein>
    <submittedName>
        <fullName evidence="4">Electron transporter RnfD</fullName>
    </submittedName>
</protein>
<accession>A0A4U1BU99</accession>
<evidence type="ECO:0000256" key="1">
    <source>
        <dbReference type="SAM" id="SignalP"/>
    </source>
</evidence>
<dbReference type="Pfam" id="PF13472">
    <property type="entry name" value="Lipase_GDSL_2"/>
    <property type="match status" value="1"/>
</dbReference>
<dbReference type="OrthoDB" id="9801375at2"/>
<reference evidence="4 5" key="1">
    <citation type="submission" date="2019-04" db="EMBL/GenBank/DDBJ databases">
        <title>Pedobacter sp. AR-3-17 sp. nov., isolated from Arctic soil.</title>
        <authorList>
            <person name="Dahal R.H."/>
            <person name="Kim D.-U."/>
        </authorList>
    </citation>
    <scope>NUCLEOTIDE SEQUENCE [LARGE SCALE GENOMIC DNA]</scope>
    <source>
        <strain evidence="4 5">AR-3-17</strain>
    </source>
</reference>
<organism evidence="4 5">
    <name type="scientific">Pedobacter cryophilus</name>
    <dbReference type="NCBI Taxonomy" id="2571271"/>
    <lineage>
        <taxon>Bacteria</taxon>
        <taxon>Pseudomonadati</taxon>
        <taxon>Bacteroidota</taxon>
        <taxon>Sphingobacteriia</taxon>
        <taxon>Sphingobacteriales</taxon>
        <taxon>Sphingobacteriaceae</taxon>
        <taxon>Pedobacter</taxon>
    </lineage>
</organism>
<feature type="domain" description="Carbohydrate esterase 2 N-terminal" evidence="3">
    <location>
        <begin position="32"/>
        <end position="137"/>
    </location>
</feature>
<dbReference type="AlphaFoldDB" id="A0A4U1BU99"/>
<feature type="domain" description="SGNH hydrolase-type esterase" evidence="2">
    <location>
        <begin position="148"/>
        <end position="320"/>
    </location>
</feature>
<dbReference type="InterPro" id="IPR052762">
    <property type="entry name" value="PCW_deacetylase/CE"/>
</dbReference>
<evidence type="ECO:0000313" key="5">
    <source>
        <dbReference type="Proteomes" id="UP000308181"/>
    </source>
</evidence>
<evidence type="ECO:0000313" key="4">
    <source>
        <dbReference type="EMBL" id="TKB95712.1"/>
    </source>
</evidence>
<feature type="chain" id="PRO_5020965545" evidence="1">
    <location>
        <begin position="20"/>
        <end position="359"/>
    </location>
</feature>
<dbReference type="PANTHER" id="PTHR37834:SF2">
    <property type="entry name" value="ESTERASE, SGNH HYDROLASE-TYPE"/>
    <property type="match status" value="1"/>
</dbReference>
<keyword evidence="1" id="KW-0732">Signal</keyword>
<dbReference type="CDD" id="cd01831">
    <property type="entry name" value="Endoglucanase_E_like"/>
    <property type="match status" value="1"/>
</dbReference>
<keyword evidence="5" id="KW-1185">Reference proteome</keyword>
<evidence type="ECO:0000259" key="2">
    <source>
        <dbReference type="Pfam" id="PF13472"/>
    </source>
</evidence>
<sequence>MKKSILFLFTLFVFQFSFSQTFIKPNHQALIYSGRVNMNADSASFYWPGTSVSINFKGTGINAVLKSTNEPAYYYVIVDDSVTTKIEIPVGNARTSFTLASGLTQKSHHLQLFKLSNNTSVNQFYGFEIPADSKILKASELPKRKIEFYGNSITAGHGVDVPDGEKDTGVPFYFNNYYAYGALTARHFNAQYSCIARSGIGVMVSWFPEIMPEIYDRINPSDKNSEWDFSKYTPDIVVVNLFQNDAWIVNSPSNEQFKRRFGTQKPNEEFIVNAYKDFITSIRSKYPKANIICALGNMDATKEGSKWPNYIKEGIKRMNDKKIHPLFFPYKNSSGHPKRDDQQAMANQLIQFIEKNIGW</sequence>
<name>A0A4U1BU99_9SPHI</name>
<dbReference type="Gene3D" id="3.40.50.1110">
    <property type="entry name" value="SGNH hydrolase"/>
    <property type="match status" value="1"/>
</dbReference>
<feature type="signal peptide" evidence="1">
    <location>
        <begin position="1"/>
        <end position="19"/>
    </location>
</feature>
<dbReference type="PANTHER" id="PTHR37834">
    <property type="entry name" value="GDSL-LIKE LIPASE/ACYLHYDROLASE DOMAIN PROTEIN (AFU_ORTHOLOGUE AFUA_2G00620)"/>
    <property type="match status" value="1"/>
</dbReference>